<protein>
    <submittedName>
        <fullName evidence="1">Unannotated protein</fullName>
    </submittedName>
</protein>
<accession>A0A6J7J2B1</accession>
<reference evidence="1" key="1">
    <citation type="submission" date="2020-05" db="EMBL/GenBank/DDBJ databases">
        <authorList>
            <person name="Chiriac C."/>
            <person name="Salcher M."/>
            <person name="Ghai R."/>
            <person name="Kavagutti S V."/>
        </authorList>
    </citation>
    <scope>NUCLEOTIDE SEQUENCE</scope>
</reference>
<organism evidence="1">
    <name type="scientific">freshwater metagenome</name>
    <dbReference type="NCBI Taxonomy" id="449393"/>
    <lineage>
        <taxon>unclassified sequences</taxon>
        <taxon>metagenomes</taxon>
        <taxon>ecological metagenomes</taxon>
    </lineage>
</organism>
<name>A0A6J7J2B1_9ZZZZ</name>
<evidence type="ECO:0000313" key="1">
    <source>
        <dbReference type="EMBL" id="CAB4937355.1"/>
    </source>
</evidence>
<sequence>MRDDDLLAEGIVGVRFGIVPLALTAPHADEWQQRQHRRVQIGAEPQVCGVVRVRDVGQHRDVARRRLGELLLGSRNGLVTAGDRGAQSVVDAVGVARARFRHDSSLTSR</sequence>
<gene>
    <name evidence="1" type="ORF">UFOPK3472_04447</name>
</gene>
<dbReference type="AlphaFoldDB" id="A0A6J7J2B1"/>
<proteinExistence type="predicted"/>
<dbReference type="EMBL" id="CAFBLX010000568">
    <property type="protein sequence ID" value="CAB4937355.1"/>
    <property type="molecule type" value="Genomic_DNA"/>
</dbReference>